<keyword evidence="3" id="KW-1185">Reference proteome</keyword>
<dbReference type="AlphaFoldDB" id="A0A1A0HJN4"/>
<proteinExistence type="predicted"/>
<feature type="region of interest" description="Disordered" evidence="1">
    <location>
        <begin position="20"/>
        <end position="50"/>
    </location>
</feature>
<evidence type="ECO:0000313" key="3">
    <source>
        <dbReference type="Proteomes" id="UP000092555"/>
    </source>
</evidence>
<sequence length="370" mass="42111">MVLNKSKWDHKAKIQYLRKHNLTRPKPTANVNRPKWSAKKSQGSQGTAWLDEEDDSDWDLEDEAFLNHFYPQISEDHLSVENKQKLKRQIIKIVKARENGEPEVQEHASDEEDGIYLGARPVLHEAESFPEDEEDAESGEEYLLEIADLETKLSEFVVSDMGKLGNRKMLKNKILDNLLDEYGLDSYASTVKTTDYNNSAKLQFRNVDRLTAADLHGFRIGGPKNEPKQPSVQALDATELEAHRARAEKLRHVKFHDQIKKKFGDEPAKKTRVLEINNFNANDEMQMAALNSRLTLDNGALHRATSMDEDLDVLLGLESGGQTQQPPLESLDFLQDTLPWAGSLKREPARKETKKKESHTDSFLDDLLGI</sequence>
<dbReference type="RefSeq" id="XP_018714583.1">
    <property type="nucleotide sequence ID" value="XM_018854086.1"/>
</dbReference>
<dbReference type="GeneID" id="30027062"/>
<dbReference type="Proteomes" id="UP000092555">
    <property type="component" value="Unassembled WGS sequence"/>
</dbReference>
<reference evidence="2 3" key="1">
    <citation type="submission" date="2016-05" db="EMBL/GenBank/DDBJ databases">
        <title>Comparative genomics of biotechnologically important yeasts.</title>
        <authorList>
            <consortium name="DOE Joint Genome Institute"/>
            <person name="Riley R."/>
            <person name="Haridas S."/>
            <person name="Wolfe K.H."/>
            <person name="Lopes M.R."/>
            <person name="Hittinger C.T."/>
            <person name="Goker M."/>
            <person name="Salamov A."/>
            <person name="Wisecaver J."/>
            <person name="Long T.M."/>
            <person name="Aerts A.L."/>
            <person name="Barry K."/>
            <person name="Choi C."/>
            <person name="Clum A."/>
            <person name="Coughlan A.Y."/>
            <person name="Deshpande S."/>
            <person name="Douglass A.P."/>
            <person name="Hanson S.J."/>
            <person name="Klenk H.-P."/>
            <person name="LaButti K."/>
            <person name="Lapidus A."/>
            <person name="Lindquist E."/>
            <person name="Lipzen A."/>
            <person name="Meier-kolthoff J.P."/>
            <person name="Ohm R.A."/>
            <person name="Otillar R.P."/>
            <person name="Pangilinan J."/>
            <person name="Peng Y."/>
            <person name="Rokas A."/>
            <person name="Rosa C.A."/>
            <person name="Scheuner C."/>
            <person name="Sibirny A.A."/>
            <person name="Slot J.C."/>
            <person name="Stielow J.B."/>
            <person name="Sun H."/>
            <person name="Kurtzman C.P."/>
            <person name="Blackwell M."/>
            <person name="Grigoriev I.V."/>
            <person name="Jeffries T.W."/>
        </authorList>
    </citation>
    <scope>NUCLEOTIDE SEQUENCE [LARGE SCALE GENOMIC DNA]</scope>
    <source>
        <strain evidence="2 3">NRRL YB-4993</strain>
    </source>
</reference>
<accession>A0A1A0HJN4</accession>
<feature type="region of interest" description="Disordered" evidence="1">
    <location>
        <begin position="342"/>
        <end position="365"/>
    </location>
</feature>
<organism evidence="2 3">
    <name type="scientific">Metschnikowia bicuspidata var. bicuspidata NRRL YB-4993</name>
    <dbReference type="NCBI Taxonomy" id="869754"/>
    <lineage>
        <taxon>Eukaryota</taxon>
        <taxon>Fungi</taxon>
        <taxon>Dikarya</taxon>
        <taxon>Ascomycota</taxon>
        <taxon>Saccharomycotina</taxon>
        <taxon>Pichiomycetes</taxon>
        <taxon>Metschnikowiaceae</taxon>
        <taxon>Metschnikowia</taxon>
    </lineage>
</organism>
<gene>
    <name evidence="2" type="ORF">METBIDRAFT_117841</name>
</gene>
<feature type="compositionally biased region" description="Basic and acidic residues" evidence="1">
    <location>
        <begin position="344"/>
        <end position="362"/>
    </location>
</feature>
<protein>
    <submittedName>
        <fullName evidence="2">Uncharacterized protein</fullName>
    </submittedName>
</protein>
<dbReference type="OrthoDB" id="4090091at2759"/>
<name>A0A1A0HJN4_9ASCO</name>
<dbReference type="EMBL" id="LXTC01000001">
    <property type="protein sequence ID" value="OBA24102.1"/>
    <property type="molecule type" value="Genomic_DNA"/>
</dbReference>
<comment type="caution">
    <text evidence="2">The sequence shown here is derived from an EMBL/GenBank/DDBJ whole genome shotgun (WGS) entry which is preliminary data.</text>
</comment>
<evidence type="ECO:0000313" key="2">
    <source>
        <dbReference type="EMBL" id="OBA24102.1"/>
    </source>
</evidence>
<evidence type="ECO:0000256" key="1">
    <source>
        <dbReference type="SAM" id="MobiDB-lite"/>
    </source>
</evidence>